<feature type="region of interest" description="Disordered" evidence="6">
    <location>
        <begin position="384"/>
        <end position="407"/>
    </location>
</feature>
<comment type="similarity">
    <text evidence="2">Belongs to the NADH dehydrogenase family.</text>
</comment>
<proteinExistence type="inferred from homology"/>
<organism evidence="8 9">
    <name type="scientific">Conyzicola nivalis</name>
    <dbReference type="NCBI Taxonomy" id="1477021"/>
    <lineage>
        <taxon>Bacteria</taxon>
        <taxon>Bacillati</taxon>
        <taxon>Actinomycetota</taxon>
        <taxon>Actinomycetes</taxon>
        <taxon>Micrococcales</taxon>
        <taxon>Microbacteriaceae</taxon>
        <taxon>Conyzicola</taxon>
    </lineage>
</organism>
<evidence type="ECO:0000256" key="1">
    <source>
        <dbReference type="ARBA" id="ARBA00001974"/>
    </source>
</evidence>
<dbReference type="Proteomes" id="UP001549257">
    <property type="component" value="Unassembled WGS sequence"/>
</dbReference>
<comment type="cofactor">
    <cofactor evidence="1">
        <name>FAD</name>
        <dbReference type="ChEBI" id="CHEBI:57692"/>
    </cofactor>
</comment>
<accession>A0ABV2QSN5</accession>
<evidence type="ECO:0000256" key="6">
    <source>
        <dbReference type="SAM" id="MobiDB-lite"/>
    </source>
</evidence>
<feature type="domain" description="FAD/NAD(P)-binding" evidence="7">
    <location>
        <begin position="8"/>
        <end position="293"/>
    </location>
</feature>
<dbReference type="PANTHER" id="PTHR42913">
    <property type="entry name" value="APOPTOSIS-INDUCING FACTOR 1"/>
    <property type="match status" value="1"/>
</dbReference>
<dbReference type="Gene3D" id="3.50.50.100">
    <property type="match status" value="1"/>
</dbReference>
<evidence type="ECO:0000313" key="9">
    <source>
        <dbReference type="Proteomes" id="UP001549257"/>
    </source>
</evidence>
<dbReference type="PRINTS" id="PR00411">
    <property type="entry name" value="PNDRDTASEI"/>
</dbReference>
<dbReference type="InterPro" id="IPR036188">
    <property type="entry name" value="FAD/NAD-bd_sf"/>
</dbReference>
<gene>
    <name evidence="8" type="ORF">ABIE21_002994</name>
</gene>
<dbReference type="PRINTS" id="PR00368">
    <property type="entry name" value="FADPNR"/>
</dbReference>
<dbReference type="InterPro" id="IPR023753">
    <property type="entry name" value="FAD/NAD-binding_dom"/>
</dbReference>
<comment type="caution">
    <text evidence="8">The sequence shown here is derived from an EMBL/GenBank/DDBJ whole genome shotgun (WGS) entry which is preliminary data.</text>
</comment>
<keyword evidence="3" id="KW-0285">Flavoprotein</keyword>
<name>A0ABV2QSN5_9MICO</name>
<evidence type="ECO:0000256" key="2">
    <source>
        <dbReference type="ARBA" id="ARBA00005272"/>
    </source>
</evidence>
<sequence>MSTQSEHTVVVIGAGYAGVIAANRVQASLSPDEARRVRVVMVNSSPDFIERVRLHEVAAGTRATAAIPLADMLHGRVEVIVGTVLEIDAPAREVAIERKVSFEAGGDVTRERYDSLVYAVGSVAALGVQGVAEFAHALGDPDGAETARAAISAGASDQRIIVVGGGATGVEAAAEFAEQHPAASVTLVSRGAVLGHLPAASRRSVARSLDKLGVEIVEGAAVARVHPVAVELADGTLIGSDVTVWTASFAVPDLARRSGLEVDAIGRLLVDETLRAPAYPEIFGAGDAVRPPSSVGAHLRMGCAIAMPIGGHAADNVLASLRGAELAPLDVGFGAQCISIGRKAGLIQLLSRADEPRAFRITGRPAALVKEFVCAVLATGSTRRERTRPGSLMLPSGPKRMPVDTRA</sequence>
<evidence type="ECO:0000256" key="4">
    <source>
        <dbReference type="ARBA" id="ARBA00022827"/>
    </source>
</evidence>
<dbReference type="RefSeq" id="WP_354025640.1">
    <property type="nucleotide sequence ID" value="NZ_JBEPSJ010000004.1"/>
</dbReference>
<evidence type="ECO:0000259" key="7">
    <source>
        <dbReference type="Pfam" id="PF07992"/>
    </source>
</evidence>
<keyword evidence="9" id="KW-1185">Reference proteome</keyword>
<keyword evidence="4" id="KW-0274">FAD</keyword>
<dbReference type="InterPro" id="IPR051169">
    <property type="entry name" value="NADH-Q_oxidoreductase"/>
</dbReference>
<dbReference type="EMBL" id="JBEPSJ010000004">
    <property type="protein sequence ID" value="MET4583468.1"/>
    <property type="molecule type" value="Genomic_DNA"/>
</dbReference>
<dbReference type="Pfam" id="PF07992">
    <property type="entry name" value="Pyr_redox_2"/>
    <property type="match status" value="1"/>
</dbReference>
<evidence type="ECO:0000256" key="5">
    <source>
        <dbReference type="ARBA" id="ARBA00023002"/>
    </source>
</evidence>
<dbReference type="SUPFAM" id="SSF51905">
    <property type="entry name" value="FAD/NAD(P)-binding domain"/>
    <property type="match status" value="1"/>
</dbReference>
<reference evidence="8 9" key="1">
    <citation type="submission" date="2024-06" db="EMBL/GenBank/DDBJ databases">
        <title>Sorghum-associated microbial communities from plants grown in Nebraska, USA.</title>
        <authorList>
            <person name="Schachtman D."/>
        </authorList>
    </citation>
    <scope>NUCLEOTIDE SEQUENCE [LARGE SCALE GENOMIC DNA]</scope>
    <source>
        <strain evidence="8 9">2857</strain>
    </source>
</reference>
<protein>
    <submittedName>
        <fullName evidence="8">NADH dehydrogenase</fullName>
    </submittedName>
</protein>
<dbReference type="PANTHER" id="PTHR42913:SF3">
    <property type="entry name" value="64 KDA MITOCHONDRIAL NADH DEHYDROGENASE (EUROFUNG)"/>
    <property type="match status" value="1"/>
</dbReference>
<keyword evidence="5" id="KW-0560">Oxidoreductase</keyword>
<evidence type="ECO:0000313" key="8">
    <source>
        <dbReference type="EMBL" id="MET4583468.1"/>
    </source>
</evidence>
<evidence type="ECO:0000256" key="3">
    <source>
        <dbReference type="ARBA" id="ARBA00022630"/>
    </source>
</evidence>